<gene>
    <name evidence="2" type="ORF">BZL30_8795</name>
</gene>
<name>A0A1V3WFI0_MYCKA</name>
<feature type="region of interest" description="Disordered" evidence="1">
    <location>
        <begin position="31"/>
        <end position="56"/>
    </location>
</feature>
<accession>A0A1V3WFI0</accession>
<organism evidence="2 3">
    <name type="scientific">Mycobacterium kansasii</name>
    <dbReference type="NCBI Taxonomy" id="1768"/>
    <lineage>
        <taxon>Bacteria</taxon>
        <taxon>Bacillati</taxon>
        <taxon>Actinomycetota</taxon>
        <taxon>Actinomycetes</taxon>
        <taxon>Mycobacteriales</taxon>
        <taxon>Mycobacteriaceae</taxon>
        <taxon>Mycobacterium</taxon>
    </lineage>
</organism>
<evidence type="ECO:0000313" key="3">
    <source>
        <dbReference type="Proteomes" id="UP000189229"/>
    </source>
</evidence>
<comment type="caution">
    <text evidence="2">The sequence shown here is derived from an EMBL/GenBank/DDBJ whole genome shotgun (WGS) entry which is preliminary data.</text>
</comment>
<reference evidence="2 3" key="1">
    <citation type="submission" date="2017-02" db="EMBL/GenBank/DDBJ databases">
        <title>Complete genome sequences of Mycobacterium kansasii strains isolated from rhesus macaques.</title>
        <authorList>
            <person name="Panda A."/>
            <person name="Nagaraj S."/>
            <person name="Zhao X."/>
            <person name="Tettelin H."/>
            <person name="Detolla L.J."/>
        </authorList>
    </citation>
    <scope>NUCLEOTIDE SEQUENCE [LARGE SCALE GENOMIC DNA]</scope>
    <source>
        <strain evidence="2 3">11-3813</strain>
    </source>
</reference>
<feature type="compositionally biased region" description="Polar residues" evidence="1">
    <location>
        <begin position="31"/>
        <end position="49"/>
    </location>
</feature>
<evidence type="ECO:0000313" key="2">
    <source>
        <dbReference type="EMBL" id="OOK65734.1"/>
    </source>
</evidence>
<proteinExistence type="predicted"/>
<sequence length="56" mass="6294">MERHPFTDAGETDKTPRSRCWPFHRQFVAGHTTSNVSTGFDTESPSVSEENLGRAQ</sequence>
<dbReference type="Proteomes" id="UP000189229">
    <property type="component" value="Unassembled WGS sequence"/>
</dbReference>
<protein>
    <submittedName>
        <fullName evidence="2">Uncharacterized protein</fullName>
    </submittedName>
</protein>
<evidence type="ECO:0000256" key="1">
    <source>
        <dbReference type="SAM" id="MobiDB-lite"/>
    </source>
</evidence>
<dbReference type="AlphaFoldDB" id="A0A1V3WFI0"/>
<dbReference type="EMBL" id="MVBM01000010">
    <property type="protein sequence ID" value="OOK65734.1"/>
    <property type="molecule type" value="Genomic_DNA"/>
</dbReference>